<dbReference type="PANTHER" id="PTHR10655">
    <property type="entry name" value="LYSOPHOSPHOLIPASE-RELATED"/>
    <property type="match status" value="1"/>
</dbReference>
<evidence type="ECO:0000256" key="1">
    <source>
        <dbReference type="SAM" id="MobiDB-lite"/>
    </source>
</evidence>
<dbReference type="InterPro" id="IPR050565">
    <property type="entry name" value="LYPA1-2/EST-like"/>
</dbReference>
<accession>A0ABP0KCF6</accession>
<dbReference type="PROSITE" id="PS51644">
    <property type="entry name" value="HTH_OST"/>
    <property type="match status" value="1"/>
</dbReference>
<dbReference type="EMBL" id="CAXAMM010010891">
    <property type="protein sequence ID" value="CAK9024480.1"/>
    <property type="molecule type" value="Genomic_DNA"/>
</dbReference>
<dbReference type="Gene3D" id="3.40.50.1820">
    <property type="entry name" value="alpha/beta hydrolase"/>
    <property type="match status" value="1"/>
</dbReference>
<sequence>MVLPRSPKLRIRGKASPRVIHWVTKDKDETFHLRQAQRLLPRLYAATKGSNFDAQAFRAWLATQVTSDLPTVEQASSLLTKLSQNRRHENKWRPAPAAWMPTGIRFEDQEGEAHIQNVCGFDEKALGPSRIMGWNEYGFVYRLTLQDAARGLYSVVRSKAFKRANGLVSKRTYNLDKKTSFKSCVVMDLPPGRCISEPKWSLIYLHSFSQKGTEYMDFPHYFNVCGASMRVIVPTAPLLEQECFKDWYVWRGGHDPGWRRIKFNAWFNYMTDKGGVAENTICQESLLAIRDRLHKLIRHEVQRVGDPRRVIVGGQSQGCCAALDATLTFEQDAFVARASWVWGEEAIGEDELNGSGAPAFLHNGTVLEDTRMAAVGDRQNVNGMGVPWCSKSRSRTWLEKDEKDKAEAEDDKEPCTEEDLYVAVQALYLDEVYPQDVMLQWMLSGYKDVTVEEIQRVADKSATLQVEHGSSNRKGFAVLLADPPMGFRGFDEGAEQVPLDLFEEAVMLVLGGGWPKPDRSSHDRISIAAWLHQREPLQKLTLGKCLSIVNLLLASHSVIGKRQGRLVPYFVSEEYEKQENARHLLPTSLREDEVWVDSWDDLISFMELLLQDNGGKMMSARLKVEIRTRFQVELSETALGYTSLGALLEDQRIQHHFEVRKSPPAADLILLRQWKVSGSSAGERILAQLQNSTGPESCGAYATPIKQASQLPSLPLPHWEIVSRTFMPGSEEPSTQVRLPEEPTVMEV</sequence>
<keyword evidence="4" id="KW-1185">Reference proteome</keyword>
<gene>
    <name evidence="3" type="ORF">SCF082_LOCUS16646</name>
</gene>
<name>A0ABP0KCF6_9DINO</name>
<proteinExistence type="predicted"/>
<dbReference type="PANTHER" id="PTHR10655:SF17">
    <property type="entry name" value="LYSOPHOSPHOLIPASE-LIKE PROTEIN 1"/>
    <property type="match status" value="1"/>
</dbReference>
<dbReference type="InterPro" id="IPR029058">
    <property type="entry name" value="AB_hydrolase_fold"/>
</dbReference>
<protein>
    <submittedName>
        <fullName evidence="3">ARL2_Bind_BART domain-containing protein</fullName>
    </submittedName>
</protein>
<feature type="domain" description="HTH OST-type" evidence="2">
    <location>
        <begin position="598"/>
        <end position="674"/>
    </location>
</feature>
<evidence type="ECO:0000259" key="2">
    <source>
        <dbReference type="PROSITE" id="PS51644"/>
    </source>
</evidence>
<organism evidence="3 4">
    <name type="scientific">Durusdinium trenchii</name>
    <dbReference type="NCBI Taxonomy" id="1381693"/>
    <lineage>
        <taxon>Eukaryota</taxon>
        <taxon>Sar</taxon>
        <taxon>Alveolata</taxon>
        <taxon>Dinophyceae</taxon>
        <taxon>Suessiales</taxon>
        <taxon>Symbiodiniaceae</taxon>
        <taxon>Durusdinium</taxon>
    </lineage>
</organism>
<evidence type="ECO:0000313" key="3">
    <source>
        <dbReference type="EMBL" id="CAK9024480.1"/>
    </source>
</evidence>
<evidence type="ECO:0000313" key="4">
    <source>
        <dbReference type="Proteomes" id="UP001642464"/>
    </source>
</evidence>
<comment type="caution">
    <text evidence="3">The sequence shown here is derived from an EMBL/GenBank/DDBJ whole genome shotgun (WGS) entry which is preliminary data.</text>
</comment>
<dbReference type="InterPro" id="IPR025605">
    <property type="entry name" value="OST-HTH/LOTUS_dom"/>
</dbReference>
<dbReference type="SUPFAM" id="SSF53474">
    <property type="entry name" value="alpha/beta-Hydrolases"/>
    <property type="match status" value="1"/>
</dbReference>
<reference evidence="3 4" key="1">
    <citation type="submission" date="2024-02" db="EMBL/GenBank/DDBJ databases">
        <authorList>
            <person name="Chen Y."/>
            <person name="Shah S."/>
            <person name="Dougan E. K."/>
            <person name="Thang M."/>
            <person name="Chan C."/>
        </authorList>
    </citation>
    <scope>NUCLEOTIDE SEQUENCE [LARGE SCALE GENOMIC DNA]</scope>
</reference>
<feature type="region of interest" description="Disordered" evidence="1">
    <location>
        <begin position="729"/>
        <end position="748"/>
    </location>
</feature>
<dbReference type="Proteomes" id="UP001642464">
    <property type="component" value="Unassembled WGS sequence"/>
</dbReference>